<dbReference type="Proteomes" id="UP000188273">
    <property type="component" value="Chromosome"/>
</dbReference>
<keyword evidence="1" id="KW-0812">Transmembrane</keyword>
<accession>A0A1Q2HLX5</accession>
<reference evidence="3" key="1">
    <citation type="submission" date="2017-02" db="EMBL/GenBank/DDBJ databases">
        <title>Comparative genomics and description of representatives of a novel lineage of planctomycetes thriving in anoxic sediments.</title>
        <authorList>
            <person name="Spring S."/>
            <person name="Bunk B."/>
            <person name="Sproer C."/>
            <person name="Klenk H.-P."/>
        </authorList>
    </citation>
    <scope>NUCLEOTIDE SEQUENCE [LARGE SCALE GENOMIC DNA]</scope>
    <source>
        <strain evidence="3">L21-RPul-D3</strain>
    </source>
</reference>
<dbReference type="OrthoDB" id="9892319at2"/>
<evidence type="ECO:0000256" key="1">
    <source>
        <dbReference type="SAM" id="Phobius"/>
    </source>
</evidence>
<dbReference type="AlphaFoldDB" id="A0A1Q2HLX5"/>
<keyword evidence="1" id="KW-1133">Transmembrane helix</keyword>
<feature type="transmembrane region" description="Helical" evidence="1">
    <location>
        <begin position="57"/>
        <end position="79"/>
    </location>
</feature>
<feature type="transmembrane region" description="Helical" evidence="1">
    <location>
        <begin position="12"/>
        <end position="45"/>
    </location>
</feature>
<keyword evidence="1" id="KW-0472">Membrane</keyword>
<dbReference type="KEGG" id="pbu:L21SP3_00136"/>
<dbReference type="RefSeq" id="WP_077538557.1">
    <property type="nucleotide sequence ID" value="NZ_CP019633.1"/>
</dbReference>
<gene>
    <name evidence="2" type="ORF">L21SP3_00136</name>
</gene>
<name>A0A1Q2HLX5_9BACT</name>
<evidence type="ECO:0000313" key="2">
    <source>
        <dbReference type="EMBL" id="AQQ08360.1"/>
    </source>
</evidence>
<protein>
    <submittedName>
        <fullName evidence="2">Uncharacterized protein</fullName>
    </submittedName>
</protein>
<keyword evidence="3" id="KW-1185">Reference proteome</keyword>
<dbReference type="EMBL" id="CP019633">
    <property type="protein sequence ID" value="AQQ08360.1"/>
    <property type="molecule type" value="Genomic_DNA"/>
</dbReference>
<dbReference type="STRING" id="1940790.L21SP3_00136"/>
<proteinExistence type="predicted"/>
<sequence>MEEKERKSLTVISRWVLALIVLKLILFWFNLAEFVSGILVFVPTYIFARKITTVKFAMLYSAACFLNIFSFISLAHLHARIVCKIDDKKPKRAKFLE</sequence>
<evidence type="ECO:0000313" key="3">
    <source>
        <dbReference type="Proteomes" id="UP000188273"/>
    </source>
</evidence>
<organism evidence="2 3">
    <name type="scientific">Sedimentisphaera cyanobacteriorum</name>
    <dbReference type="NCBI Taxonomy" id="1940790"/>
    <lineage>
        <taxon>Bacteria</taxon>
        <taxon>Pseudomonadati</taxon>
        <taxon>Planctomycetota</taxon>
        <taxon>Phycisphaerae</taxon>
        <taxon>Sedimentisphaerales</taxon>
        <taxon>Sedimentisphaeraceae</taxon>
        <taxon>Sedimentisphaera</taxon>
    </lineage>
</organism>